<keyword evidence="3" id="KW-1185">Reference proteome</keyword>
<accession>A0ABU3XIV6</accession>
<dbReference type="Pfam" id="PF11162">
    <property type="entry name" value="DUF2946"/>
    <property type="match status" value="1"/>
</dbReference>
<dbReference type="EMBL" id="JAWJUL010000001">
    <property type="protein sequence ID" value="MDV3437867.1"/>
    <property type="molecule type" value="Genomic_DNA"/>
</dbReference>
<dbReference type="InterPro" id="IPR021333">
    <property type="entry name" value="DUF2946"/>
</dbReference>
<protein>
    <submittedName>
        <fullName evidence="2">DUF2946 family protein</fullName>
    </submittedName>
</protein>
<evidence type="ECO:0000313" key="3">
    <source>
        <dbReference type="Proteomes" id="UP001273935"/>
    </source>
</evidence>
<dbReference type="Proteomes" id="UP001273935">
    <property type="component" value="Unassembled WGS sequence"/>
</dbReference>
<dbReference type="EMBL" id="JAWJUL010000001">
    <property type="protein sequence ID" value="MDV3437872.1"/>
    <property type="molecule type" value="Genomic_DNA"/>
</dbReference>
<proteinExistence type="predicted"/>
<name>A0ABU3XIV6_9GAMM</name>
<dbReference type="RefSeq" id="WP_232104237.1">
    <property type="nucleotide sequence ID" value="NZ_AP022213.1"/>
</dbReference>
<evidence type="ECO:0000313" key="1">
    <source>
        <dbReference type="EMBL" id="MDV3437867.1"/>
    </source>
</evidence>
<gene>
    <name evidence="1" type="ORF">R0G64_00315</name>
    <name evidence="2" type="ORF">R0G64_00340</name>
</gene>
<reference evidence="2 3" key="1">
    <citation type="submission" date="2023-10" db="EMBL/GenBank/DDBJ databases">
        <title>Pseudomonas otitidis isolated from a paediatric patient with cystic fibrosis in Chile.</title>
        <authorList>
            <person name="Amsteins-Romero L."/>
            <person name="Opazo-Capurro A."/>
            <person name="Matus-Kohler M."/>
            <person name="Gonzalez-Rocha G."/>
        </authorList>
    </citation>
    <scope>NUCLEOTIDE SEQUENCE [LARGE SCALE GENOMIC DNA]</scope>
    <source>
        <strain evidence="2 3">P-714</strain>
    </source>
</reference>
<organism evidence="2 3">
    <name type="scientific">Metapseudomonas otitidis</name>
    <dbReference type="NCBI Taxonomy" id="319939"/>
    <lineage>
        <taxon>Bacteria</taxon>
        <taxon>Pseudomonadati</taxon>
        <taxon>Pseudomonadota</taxon>
        <taxon>Gammaproteobacteria</taxon>
        <taxon>Pseudomonadales</taxon>
        <taxon>Pseudomonadaceae</taxon>
        <taxon>Metapseudomonas</taxon>
    </lineage>
</organism>
<sequence length="121" mass="12475">MAHHGRMRFGAWLGLLALWLVVAGPLLSQVRAQAGELPAWLAEMACASGRDSAKLPAHPDHLLAKCGYCTLLSASPALTPAPLLPALLPATAFFAPLEPEAGHGAASVFPGARPRAPPSLA</sequence>
<comment type="caution">
    <text evidence="2">The sequence shown here is derived from an EMBL/GenBank/DDBJ whole genome shotgun (WGS) entry which is preliminary data.</text>
</comment>
<evidence type="ECO:0000313" key="2">
    <source>
        <dbReference type="EMBL" id="MDV3437872.1"/>
    </source>
</evidence>